<accession>A0A7C9KV80</accession>
<protein>
    <recommendedName>
        <fullName evidence="1">LysR substrate-binding domain-containing protein</fullName>
    </recommendedName>
</protein>
<dbReference type="Proteomes" id="UP000481739">
    <property type="component" value="Unassembled WGS sequence"/>
</dbReference>
<dbReference type="InterPro" id="IPR005119">
    <property type="entry name" value="LysR_subst-bd"/>
</dbReference>
<sequence length="60" mass="6830">MPTGRLRIDLPNSFGCLKVMPLLTEFCQKHPELKLNISFSELHCVWSVGWQSESLIIQSA</sequence>
<reference evidence="2 3" key="1">
    <citation type="journal article" date="2019" name="Nature">
        <title>A new antibiotic selectively kills Gram-negative pathogens.</title>
        <authorList>
            <person name="Imai Y."/>
            <person name="Meyer K.J."/>
            <person name="Iinishi A."/>
            <person name="Favre-Godal Q."/>
            <person name="Green R."/>
            <person name="Manuse S."/>
            <person name="Caboni M."/>
            <person name="Mori M."/>
            <person name="Niles S."/>
            <person name="Ghiglieri M."/>
            <person name="Honrao C."/>
            <person name="Ma X."/>
            <person name="Guo J.J."/>
            <person name="Makriyannis A."/>
            <person name="Linares-Otoya L."/>
            <person name="Boehringer N."/>
            <person name="Wuisan Z.G."/>
            <person name="Kaur H."/>
            <person name="Wu R."/>
            <person name="Mateus A."/>
            <person name="Typas A."/>
            <person name="Savitski M.M."/>
            <person name="Espinoza J.L."/>
            <person name="O'Rourke A."/>
            <person name="Nelson K.E."/>
            <person name="Hiller S."/>
            <person name="Noinaj N."/>
            <person name="Schaeberle T.F."/>
            <person name="D'Onofrio A."/>
            <person name="Lewis K."/>
        </authorList>
    </citation>
    <scope>NUCLEOTIDE SEQUENCE [LARGE SCALE GENOMIC DNA]</scope>
    <source>
        <strain evidence="2 3">HGB 1456</strain>
    </source>
</reference>
<feature type="domain" description="LysR substrate-binding" evidence="1">
    <location>
        <begin position="2"/>
        <end position="41"/>
    </location>
</feature>
<gene>
    <name evidence="2" type="ORF">GEA64_11920</name>
</gene>
<evidence type="ECO:0000313" key="2">
    <source>
        <dbReference type="EMBL" id="MQL48629.1"/>
    </source>
</evidence>
<evidence type="ECO:0000259" key="1">
    <source>
        <dbReference type="Pfam" id="PF03466"/>
    </source>
</evidence>
<organism evidence="2 3">
    <name type="scientific">Photorhabdus khanii</name>
    <dbReference type="NCBI Taxonomy" id="1004150"/>
    <lineage>
        <taxon>Bacteria</taxon>
        <taxon>Pseudomonadati</taxon>
        <taxon>Pseudomonadota</taxon>
        <taxon>Gammaproteobacteria</taxon>
        <taxon>Enterobacterales</taxon>
        <taxon>Morganellaceae</taxon>
        <taxon>Photorhabdus</taxon>
    </lineage>
</organism>
<name>A0A7C9KV80_9GAMM</name>
<dbReference type="EMBL" id="WHZZ01000003">
    <property type="protein sequence ID" value="MQL48629.1"/>
    <property type="molecule type" value="Genomic_DNA"/>
</dbReference>
<dbReference type="AlphaFoldDB" id="A0A7C9KV80"/>
<comment type="caution">
    <text evidence="2">The sequence shown here is derived from an EMBL/GenBank/DDBJ whole genome shotgun (WGS) entry which is preliminary data.</text>
</comment>
<dbReference type="SUPFAM" id="SSF53850">
    <property type="entry name" value="Periplasmic binding protein-like II"/>
    <property type="match status" value="1"/>
</dbReference>
<dbReference type="Gene3D" id="3.40.190.10">
    <property type="entry name" value="Periplasmic binding protein-like II"/>
    <property type="match status" value="1"/>
</dbReference>
<dbReference type="Pfam" id="PF03466">
    <property type="entry name" value="LysR_substrate"/>
    <property type="match status" value="1"/>
</dbReference>
<evidence type="ECO:0000313" key="3">
    <source>
        <dbReference type="Proteomes" id="UP000481739"/>
    </source>
</evidence>
<proteinExistence type="predicted"/>